<reference evidence="9" key="1">
    <citation type="journal article" date="2005" name="PLoS Biol.">
        <title>The genomes of Oryza sativa: a history of duplications.</title>
        <authorList>
            <person name="Yu J."/>
            <person name="Wang J."/>
            <person name="Lin W."/>
            <person name="Li S."/>
            <person name="Li H."/>
            <person name="Zhou J."/>
            <person name="Ni P."/>
            <person name="Dong W."/>
            <person name="Hu S."/>
            <person name="Zeng C."/>
            <person name="Zhang J."/>
            <person name="Zhang Y."/>
            <person name="Li R."/>
            <person name="Xu Z."/>
            <person name="Li S."/>
            <person name="Li X."/>
            <person name="Zheng H."/>
            <person name="Cong L."/>
            <person name="Lin L."/>
            <person name="Yin J."/>
            <person name="Geng J."/>
            <person name="Li G."/>
            <person name="Shi J."/>
            <person name="Liu J."/>
            <person name="Lv H."/>
            <person name="Li J."/>
            <person name="Wang J."/>
            <person name="Deng Y."/>
            <person name="Ran L."/>
            <person name="Shi X."/>
            <person name="Wang X."/>
            <person name="Wu Q."/>
            <person name="Li C."/>
            <person name="Ren X."/>
            <person name="Wang J."/>
            <person name="Wang X."/>
            <person name="Li D."/>
            <person name="Liu D."/>
            <person name="Zhang X."/>
            <person name="Ji Z."/>
            <person name="Zhao W."/>
            <person name="Sun Y."/>
            <person name="Zhang Z."/>
            <person name="Bao J."/>
            <person name="Han Y."/>
            <person name="Dong L."/>
            <person name="Ji J."/>
            <person name="Chen P."/>
            <person name="Wu S."/>
            <person name="Liu J."/>
            <person name="Xiao Y."/>
            <person name="Bu D."/>
            <person name="Tan J."/>
            <person name="Yang L."/>
            <person name="Ye C."/>
            <person name="Zhang J."/>
            <person name="Xu J."/>
            <person name="Zhou Y."/>
            <person name="Yu Y."/>
            <person name="Zhang B."/>
            <person name="Zhuang S."/>
            <person name="Wei H."/>
            <person name="Liu B."/>
            <person name="Lei M."/>
            <person name="Yu H."/>
            <person name="Li Y."/>
            <person name="Xu H."/>
            <person name="Wei S."/>
            <person name="He X."/>
            <person name="Fang L."/>
            <person name="Zhang Z."/>
            <person name="Zhang Y."/>
            <person name="Huang X."/>
            <person name="Su Z."/>
            <person name="Tong W."/>
            <person name="Li J."/>
            <person name="Tong Z."/>
            <person name="Li S."/>
            <person name="Ye J."/>
            <person name="Wang L."/>
            <person name="Fang L."/>
            <person name="Lei T."/>
            <person name="Chen C."/>
            <person name="Chen H."/>
            <person name="Xu Z."/>
            <person name="Li H."/>
            <person name="Huang H."/>
            <person name="Zhang F."/>
            <person name="Xu H."/>
            <person name="Li N."/>
            <person name="Zhao C."/>
            <person name="Li S."/>
            <person name="Dong L."/>
            <person name="Huang Y."/>
            <person name="Li L."/>
            <person name="Xi Y."/>
            <person name="Qi Q."/>
            <person name="Li W."/>
            <person name="Zhang B."/>
            <person name="Hu W."/>
            <person name="Zhang Y."/>
            <person name="Tian X."/>
            <person name="Jiao Y."/>
            <person name="Liang X."/>
            <person name="Jin J."/>
            <person name="Gao L."/>
            <person name="Zheng W."/>
            <person name="Hao B."/>
            <person name="Liu S."/>
            <person name="Wang W."/>
            <person name="Yuan L."/>
            <person name="Cao M."/>
            <person name="McDermott J."/>
            <person name="Samudrala R."/>
            <person name="Wang J."/>
            <person name="Wong G.K."/>
            <person name="Yang H."/>
        </authorList>
    </citation>
    <scope>NUCLEOTIDE SEQUENCE [LARGE SCALE GENOMIC DNA]</scope>
</reference>
<dbReference type="InterPro" id="IPR019012">
    <property type="entry name" value="RNA_cap_Gua-N2-MeTrfase"/>
</dbReference>
<evidence type="ECO:0000256" key="4">
    <source>
        <dbReference type="ARBA" id="ARBA00048740"/>
    </source>
</evidence>
<dbReference type="InterPro" id="IPR029063">
    <property type="entry name" value="SAM-dependent_MTases_sf"/>
</dbReference>
<feature type="compositionally biased region" description="Basic residues" evidence="8">
    <location>
        <begin position="83"/>
        <end position="94"/>
    </location>
</feature>
<dbReference type="SUPFAM" id="SSF53335">
    <property type="entry name" value="S-adenosyl-L-methionine-dependent methyltransferases"/>
    <property type="match status" value="1"/>
</dbReference>
<dbReference type="PANTHER" id="PTHR14741">
    <property type="entry name" value="S-ADENOSYLMETHIONINE-DEPENDENT METHYLTRANSFERASE RELATED"/>
    <property type="match status" value="1"/>
</dbReference>
<dbReference type="GO" id="GO:0008168">
    <property type="term" value="F:methyltransferase activity"/>
    <property type="evidence" value="ECO:0007669"/>
    <property type="project" value="InterPro"/>
</dbReference>
<comment type="catalytic activity">
    <reaction evidence="4">
        <text>a 5'-end (N(7)-methyl 5'-triphosphoguanosine)-ribonucleoside in snoRNA + S-adenosyl-L-methionine = a 5'-end (N(2),N(7)-dimethyl 5'-triphosphoguanosine)-ribonucleoside in snoRNA + S-adenosyl-L-homocysteine + H(+)</text>
        <dbReference type="Rhea" id="RHEA:78475"/>
        <dbReference type="Rhea" id="RHEA-COMP:19086"/>
        <dbReference type="Rhea" id="RHEA-COMP:19088"/>
        <dbReference type="ChEBI" id="CHEBI:15378"/>
        <dbReference type="ChEBI" id="CHEBI:57856"/>
        <dbReference type="ChEBI" id="CHEBI:59789"/>
        <dbReference type="ChEBI" id="CHEBI:156461"/>
        <dbReference type="ChEBI" id="CHEBI:172880"/>
    </reaction>
    <physiologicalReaction direction="left-to-right" evidence="4">
        <dbReference type="Rhea" id="RHEA:78476"/>
    </physiologicalReaction>
</comment>
<evidence type="ECO:0000256" key="6">
    <source>
        <dbReference type="ARBA" id="ARBA00049075"/>
    </source>
</evidence>
<comment type="catalytic activity">
    <reaction evidence="5">
        <text>a 5'-end (N(2),N(7)-dimethyl 5'-triphosphoguanosine)-ribonucleoside in snRNA + S-adenosyl-L-methionine = a 5'-end (N(2),N(2),N(7)-trimethyl 5'-triphosphoguanosine)-ribonucleoside in snRNA + S-adenosyl-L-homocysteine + H(+)</text>
        <dbReference type="Rhea" id="RHEA:78479"/>
        <dbReference type="Rhea" id="RHEA-COMP:19087"/>
        <dbReference type="Rhea" id="RHEA-COMP:19089"/>
        <dbReference type="ChEBI" id="CHEBI:15378"/>
        <dbReference type="ChEBI" id="CHEBI:57856"/>
        <dbReference type="ChEBI" id="CHEBI:59789"/>
        <dbReference type="ChEBI" id="CHEBI:167623"/>
        <dbReference type="ChEBI" id="CHEBI:172880"/>
    </reaction>
    <physiologicalReaction direction="left-to-right" evidence="5">
        <dbReference type="Rhea" id="RHEA:78480"/>
    </physiologicalReaction>
</comment>
<gene>
    <name evidence="9" type="ORF">OsJ_20390</name>
</gene>
<dbReference type="EMBL" id="CM000143">
    <property type="protein sequence ID" value="EEE65231.1"/>
    <property type="molecule type" value="Genomic_DNA"/>
</dbReference>
<evidence type="ECO:0000256" key="5">
    <source>
        <dbReference type="ARBA" id="ARBA00048763"/>
    </source>
</evidence>
<evidence type="ECO:0000256" key="8">
    <source>
        <dbReference type="SAM" id="MobiDB-lite"/>
    </source>
</evidence>
<dbReference type="Proteomes" id="UP000007752">
    <property type="component" value="Chromosome 6"/>
</dbReference>
<evidence type="ECO:0000256" key="2">
    <source>
        <dbReference type="ARBA" id="ARBA00025783"/>
    </source>
</evidence>
<dbReference type="GO" id="GO:0036261">
    <property type="term" value="P:7-methylguanosine cap hypermethylation"/>
    <property type="evidence" value="ECO:0007669"/>
    <property type="project" value="InterPro"/>
</dbReference>
<proteinExistence type="inferred from homology"/>
<evidence type="ECO:0000313" key="9">
    <source>
        <dbReference type="EMBL" id="EEE65231.1"/>
    </source>
</evidence>
<evidence type="ECO:0000256" key="1">
    <source>
        <dbReference type="ARBA" id="ARBA00018517"/>
    </source>
</evidence>
<comment type="similarity">
    <text evidence="2">Belongs to the methyltransferase superfamily. Trimethylguanosine synthase family.</text>
</comment>
<sequence length="306" mass="33028">MANASATPKTPRRRRRVTFLARTCHRLLRLLATHRLRRGGHGLNSISAGDDSPPSGQPPRGRDAEEAEATQACGGGATAARGATRRRRRRRHRGGGGGRGGEVLGAAAQPLLPLRPRAFELTRRAGTPPPQEPIAAAQAARAPPGSLVLDAFAGVGGNSIQGCYVVAVEIDPRKVELAAHNARIYGVDDMIEFVVADFFHLAPSLKADLGFLLPPWGGPSYSQAQVYSLDMLKPRDGFTIFQAAQEISPNIIMFLPRNVDLSQVEQLSWLSSPPLDFVSEENYIEHRFKGITAYFGGLAQEVLKQG</sequence>
<dbReference type="Pfam" id="PF09445">
    <property type="entry name" value="Methyltransf_15"/>
    <property type="match status" value="1"/>
</dbReference>
<dbReference type="CDD" id="cd02440">
    <property type="entry name" value="AdoMet_MTases"/>
    <property type="match status" value="1"/>
</dbReference>
<reference evidence="9" key="2">
    <citation type="submission" date="2008-12" db="EMBL/GenBank/DDBJ databases">
        <title>Improved gene annotation of the rice (Oryza sativa) genomes.</title>
        <authorList>
            <person name="Wang J."/>
            <person name="Li R."/>
            <person name="Fan W."/>
            <person name="Huang Q."/>
            <person name="Zhang J."/>
            <person name="Zhou Y."/>
            <person name="Hu Y."/>
            <person name="Zi S."/>
            <person name="Li J."/>
            <person name="Ni P."/>
            <person name="Zheng H."/>
            <person name="Zhang Y."/>
            <person name="Zhao M."/>
            <person name="Hao Q."/>
            <person name="McDermott J."/>
            <person name="Samudrala R."/>
            <person name="Kristiansen K."/>
            <person name="Wong G.K.-S."/>
        </authorList>
    </citation>
    <scope>NUCLEOTIDE SEQUENCE</scope>
</reference>
<protein>
    <recommendedName>
        <fullName evidence="1">Trimethylguanosine synthase</fullName>
    </recommendedName>
    <alternativeName>
        <fullName evidence="7">Cap-specific guanine-N(2) methyltransferase</fullName>
    </alternativeName>
</protein>
<dbReference type="Gene3D" id="3.40.50.150">
    <property type="entry name" value="Vaccinia Virus protein VP39"/>
    <property type="match status" value="1"/>
</dbReference>
<accession>B9FRX0</accession>
<comment type="catalytic activity">
    <reaction evidence="6">
        <text>a 5'-end (N(7)-methyl 5'-triphosphoguanosine)-ribonucleoside in snRNA + S-adenosyl-L-methionine = a 5'-end (N(2),N(7)-dimethyl 5'-triphosphoguanosine)-ribonucleoside in snRNA + S-adenosyl-L-homocysteine + H(+)</text>
        <dbReference type="Rhea" id="RHEA:78471"/>
        <dbReference type="Rhea" id="RHEA-COMP:19085"/>
        <dbReference type="Rhea" id="RHEA-COMP:19087"/>
        <dbReference type="ChEBI" id="CHEBI:15378"/>
        <dbReference type="ChEBI" id="CHEBI:57856"/>
        <dbReference type="ChEBI" id="CHEBI:59789"/>
        <dbReference type="ChEBI" id="CHEBI:156461"/>
        <dbReference type="ChEBI" id="CHEBI:172880"/>
    </reaction>
    <physiologicalReaction direction="left-to-right" evidence="6">
        <dbReference type="Rhea" id="RHEA:78472"/>
    </physiologicalReaction>
</comment>
<name>B9FRX0_ORYSJ</name>
<organism evidence="9">
    <name type="scientific">Oryza sativa subsp. japonica</name>
    <name type="common">Rice</name>
    <dbReference type="NCBI Taxonomy" id="39947"/>
    <lineage>
        <taxon>Eukaryota</taxon>
        <taxon>Viridiplantae</taxon>
        <taxon>Streptophyta</taxon>
        <taxon>Embryophyta</taxon>
        <taxon>Tracheophyta</taxon>
        <taxon>Spermatophyta</taxon>
        <taxon>Magnoliopsida</taxon>
        <taxon>Liliopsida</taxon>
        <taxon>Poales</taxon>
        <taxon>Poaceae</taxon>
        <taxon>BOP clade</taxon>
        <taxon>Oryzoideae</taxon>
        <taxon>Oryzeae</taxon>
        <taxon>Oryzinae</taxon>
        <taxon>Oryza</taxon>
        <taxon>Oryza sativa</taxon>
    </lineage>
</organism>
<evidence type="ECO:0000256" key="7">
    <source>
        <dbReference type="ARBA" id="ARBA00049790"/>
    </source>
</evidence>
<comment type="catalytic activity">
    <reaction evidence="3">
        <text>a 5'-end (N(2),N(7)-dimethyl 5'-triphosphoguanosine)-ribonucleoside in snoRNA + S-adenosyl-L-methionine = a 5'-end (N(2),N(2),N(7)-trimethyl 5'-triphosphoguanosine)-ribonucleoside in snoRNA + S-adenosyl-L-homocysteine + H(+)</text>
        <dbReference type="Rhea" id="RHEA:78507"/>
        <dbReference type="Rhea" id="RHEA-COMP:19088"/>
        <dbReference type="Rhea" id="RHEA-COMP:19090"/>
        <dbReference type="ChEBI" id="CHEBI:15378"/>
        <dbReference type="ChEBI" id="CHEBI:57856"/>
        <dbReference type="ChEBI" id="CHEBI:59789"/>
        <dbReference type="ChEBI" id="CHEBI:167623"/>
        <dbReference type="ChEBI" id="CHEBI:172880"/>
    </reaction>
    <physiologicalReaction direction="left-to-right" evidence="3">
        <dbReference type="Rhea" id="RHEA:78508"/>
    </physiologicalReaction>
</comment>
<evidence type="ECO:0000256" key="3">
    <source>
        <dbReference type="ARBA" id="ARBA00047418"/>
    </source>
</evidence>
<dbReference type="PANTHER" id="PTHR14741:SF41">
    <property type="entry name" value="TRIMETHYLGUANOSINE SYNTHASE"/>
    <property type="match status" value="1"/>
</dbReference>
<dbReference type="AlphaFoldDB" id="B9FRX0"/>
<feature type="region of interest" description="Disordered" evidence="8">
    <location>
        <begin position="41"/>
        <end position="107"/>
    </location>
</feature>